<proteinExistence type="predicted"/>
<name>A0A4Y2QF20_ARAVE</name>
<dbReference type="AlphaFoldDB" id="A0A4Y2QF20"/>
<gene>
    <name evidence="1" type="ORF">AVEN_204352_1</name>
</gene>
<comment type="caution">
    <text evidence="1">The sequence shown here is derived from an EMBL/GenBank/DDBJ whole genome shotgun (WGS) entry which is preliminary data.</text>
</comment>
<accession>A0A4Y2QF20</accession>
<reference evidence="1 2" key="1">
    <citation type="journal article" date="2019" name="Sci. Rep.">
        <title>Orb-weaving spider Araneus ventricosus genome elucidates the spidroin gene catalogue.</title>
        <authorList>
            <person name="Kono N."/>
            <person name="Nakamura H."/>
            <person name="Ohtoshi R."/>
            <person name="Moran D.A.P."/>
            <person name="Shinohara A."/>
            <person name="Yoshida Y."/>
            <person name="Fujiwara M."/>
            <person name="Mori M."/>
            <person name="Tomita M."/>
            <person name="Arakawa K."/>
        </authorList>
    </citation>
    <scope>NUCLEOTIDE SEQUENCE [LARGE SCALE GENOMIC DNA]</scope>
</reference>
<dbReference type="EMBL" id="BGPR01013724">
    <property type="protein sequence ID" value="GBN61932.1"/>
    <property type="molecule type" value="Genomic_DNA"/>
</dbReference>
<evidence type="ECO:0000313" key="2">
    <source>
        <dbReference type="Proteomes" id="UP000499080"/>
    </source>
</evidence>
<protein>
    <submittedName>
        <fullName evidence="1">Uncharacterized protein</fullName>
    </submittedName>
</protein>
<evidence type="ECO:0000313" key="1">
    <source>
        <dbReference type="EMBL" id="GBN61932.1"/>
    </source>
</evidence>
<sequence>MPHCVFRFFCPTADESLRDVITPRSSSSEIFFISVPPQGQGQLEGTTGAFKNVVLVLRMSPGEIIVFFMWKFPMNCDSYQVTSGIRDLFNFFSLFLQLTLTLQGWIPQIA</sequence>
<dbReference type="Proteomes" id="UP000499080">
    <property type="component" value="Unassembled WGS sequence"/>
</dbReference>
<organism evidence="1 2">
    <name type="scientific">Araneus ventricosus</name>
    <name type="common">Orbweaver spider</name>
    <name type="synonym">Epeira ventricosa</name>
    <dbReference type="NCBI Taxonomy" id="182803"/>
    <lineage>
        <taxon>Eukaryota</taxon>
        <taxon>Metazoa</taxon>
        <taxon>Ecdysozoa</taxon>
        <taxon>Arthropoda</taxon>
        <taxon>Chelicerata</taxon>
        <taxon>Arachnida</taxon>
        <taxon>Araneae</taxon>
        <taxon>Araneomorphae</taxon>
        <taxon>Entelegynae</taxon>
        <taxon>Araneoidea</taxon>
        <taxon>Araneidae</taxon>
        <taxon>Araneus</taxon>
    </lineage>
</organism>
<keyword evidence="2" id="KW-1185">Reference proteome</keyword>